<evidence type="ECO:0000256" key="2">
    <source>
        <dbReference type="ARBA" id="ARBA00012452"/>
    </source>
</evidence>
<evidence type="ECO:0000256" key="4">
    <source>
        <dbReference type="ARBA" id="ARBA00022575"/>
    </source>
</evidence>
<name>A0A5B6UAM0_9ROSI</name>
<dbReference type="InterPro" id="IPR045074">
    <property type="entry name" value="GST_C_Tau"/>
</dbReference>
<dbReference type="AlphaFoldDB" id="A0A5B6UAM0"/>
<dbReference type="CDD" id="cd03058">
    <property type="entry name" value="GST_N_Tau"/>
    <property type="match status" value="2"/>
</dbReference>
<evidence type="ECO:0000313" key="11">
    <source>
        <dbReference type="Proteomes" id="UP000325315"/>
    </source>
</evidence>
<dbReference type="PROSITE" id="PS50404">
    <property type="entry name" value="GST_NTER"/>
    <property type="match status" value="2"/>
</dbReference>
<dbReference type="GO" id="GO:0009407">
    <property type="term" value="P:toxin catabolic process"/>
    <property type="evidence" value="ECO:0007669"/>
    <property type="project" value="UniProtKB-ARBA"/>
</dbReference>
<dbReference type="Gene3D" id="1.20.1050.10">
    <property type="match status" value="2"/>
</dbReference>
<dbReference type="FunFam" id="1.20.1050.10:FF:000012">
    <property type="entry name" value="Tau class glutathione S-transferase"/>
    <property type="match status" value="2"/>
</dbReference>
<dbReference type="SFLD" id="SFLDG00358">
    <property type="entry name" value="Main_(cytGST)"/>
    <property type="match status" value="2"/>
</dbReference>
<dbReference type="Pfam" id="PF00043">
    <property type="entry name" value="GST_C"/>
    <property type="match status" value="2"/>
</dbReference>
<dbReference type="GO" id="GO:0005829">
    <property type="term" value="C:cytosol"/>
    <property type="evidence" value="ECO:0007669"/>
    <property type="project" value="UniProtKB-SubCell"/>
</dbReference>
<dbReference type="GO" id="GO:0004364">
    <property type="term" value="F:glutathione transferase activity"/>
    <property type="evidence" value="ECO:0007669"/>
    <property type="project" value="UniProtKB-EC"/>
</dbReference>
<dbReference type="SFLD" id="SFLDG01152">
    <property type="entry name" value="Main.3:_Omega-_and_Tau-like"/>
    <property type="match status" value="2"/>
</dbReference>
<comment type="caution">
    <text evidence="10">The sequence shown here is derived from an EMBL/GenBank/DDBJ whole genome shotgun (WGS) entry which is preliminary data.</text>
</comment>
<dbReference type="Proteomes" id="UP000325315">
    <property type="component" value="Unassembled WGS sequence"/>
</dbReference>
<evidence type="ECO:0000256" key="7">
    <source>
        <dbReference type="ARBA" id="ARBA00047960"/>
    </source>
</evidence>
<keyword evidence="3" id="KW-0963">Cytoplasm</keyword>
<keyword evidence="11" id="KW-1185">Reference proteome</keyword>
<keyword evidence="4" id="KW-0216">Detoxification</keyword>
<proteinExistence type="inferred from homology"/>
<dbReference type="CDD" id="cd03185">
    <property type="entry name" value="GST_C_Tau"/>
    <property type="match status" value="2"/>
</dbReference>
<comment type="subcellular location">
    <subcellularLocation>
        <location evidence="1">Cytoplasm</location>
        <location evidence="1">Cytosol</location>
    </subcellularLocation>
</comment>
<dbReference type="Gene3D" id="3.40.30.10">
    <property type="entry name" value="Glutaredoxin"/>
    <property type="match status" value="2"/>
</dbReference>
<feature type="domain" description="GST C-terminal" evidence="9">
    <location>
        <begin position="296"/>
        <end position="423"/>
    </location>
</feature>
<evidence type="ECO:0000259" key="8">
    <source>
        <dbReference type="PROSITE" id="PS50404"/>
    </source>
</evidence>
<dbReference type="OrthoDB" id="4951845at2759"/>
<feature type="domain" description="GST C-terminal" evidence="9">
    <location>
        <begin position="88"/>
        <end position="210"/>
    </location>
</feature>
<dbReference type="InterPro" id="IPR036282">
    <property type="entry name" value="Glutathione-S-Trfase_C_sf"/>
</dbReference>
<dbReference type="GO" id="GO:0006749">
    <property type="term" value="P:glutathione metabolic process"/>
    <property type="evidence" value="ECO:0007669"/>
    <property type="project" value="InterPro"/>
</dbReference>
<evidence type="ECO:0000256" key="1">
    <source>
        <dbReference type="ARBA" id="ARBA00004514"/>
    </source>
</evidence>
<evidence type="ECO:0000256" key="5">
    <source>
        <dbReference type="ARBA" id="ARBA00022679"/>
    </source>
</evidence>
<dbReference type="EC" id="2.5.1.18" evidence="2"/>
<dbReference type="SUPFAM" id="SSF47616">
    <property type="entry name" value="GST C-terminal domain-like"/>
    <property type="match status" value="2"/>
</dbReference>
<sequence>MGEEVKVFGYWASPYSYRAELALKLKGVSYEYINEDIFGNKSDLLLKYNPVHKKVPVLLHNGKPIVESVVILEYIEETWKHNPYLPQDPYDKATARFWVKFIDEKCFPTLWLAAWSPENEQEKVTKEACEYLKTLESALNGKKFFGGETIGLVDIVASSVGYFIRVTQEIMGLNLLSADKFPQLFQWSEDFANCSIVKESLPPRDKLLPFVKEVKVFGAWASPFSRKVELALRLKGVPYDYIEEDLNNKSSLLLQYNPVHKKVPVLLHNGKSIAESIVILEYIEETWKAYPILPQDPNDKAMARFWINFIDGKCSSAIRKVAFSPEEEREKAVEEACECLKTLESALNGKKFFGGDTIGMVDIVALFIAFWIRPFQEIMGLELLSSEKFPNLFKWTDDFVSCNIVKELLPPRDKLVAHIKAHLSK</sequence>
<comment type="similarity">
    <text evidence="6">Belongs to the GST superfamily. Tau family.</text>
</comment>
<organism evidence="10 11">
    <name type="scientific">Gossypium australe</name>
    <dbReference type="NCBI Taxonomy" id="47621"/>
    <lineage>
        <taxon>Eukaryota</taxon>
        <taxon>Viridiplantae</taxon>
        <taxon>Streptophyta</taxon>
        <taxon>Embryophyta</taxon>
        <taxon>Tracheophyta</taxon>
        <taxon>Spermatophyta</taxon>
        <taxon>Magnoliopsida</taxon>
        <taxon>eudicotyledons</taxon>
        <taxon>Gunneridae</taxon>
        <taxon>Pentapetalae</taxon>
        <taxon>rosids</taxon>
        <taxon>malvids</taxon>
        <taxon>Malvales</taxon>
        <taxon>Malvaceae</taxon>
        <taxon>Malvoideae</taxon>
        <taxon>Gossypium</taxon>
    </lineage>
</organism>
<evidence type="ECO:0000313" key="10">
    <source>
        <dbReference type="EMBL" id="KAA3455051.1"/>
    </source>
</evidence>
<evidence type="ECO:0000256" key="3">
    <source>
        <dbReference type="ARBA" id="ARBA00022490"/>
    </source>
</evidence>
<dbReference type="PANTHER" id="PTHR11260">
    <property type="entry name" value="GLUTATHIONE S-TRANSFERASE, GST, SUPERFAMILY, GST DOMAIN CONTAINING"/>
    <property type="match status" value="1"/>
</dbReference>
<feature type="domain" description="GST N-terminal" evidence="8">
    <location>
        <begin position="3"/>
        <end position="83"/>
    </location>
</feature>
<protein>
    <recommendedName>
        <fullName evidence="2">glutathione transferase</fullName>
        <ecNumber evidence="2">2.5.1.18</ecNumber>
    </recommendedName>
</protein>
<evidence type="ECO:0000259" key="9">
    <source>
        <dbReference type="PROSITE" id="PS50405"/>
    </source>
</evidence>
<dbReference type="InterPro" id="IPR040079">
    <property type="entry name" value="Glutathione_S-Trfase"/>
</dbReference>
<keyword evidence="5" id="KW-0808">Transferase</keyword>
<dbReference type="InterPro" id="IPR004045">
    <property type="entry name" value="Glutathione_S-Trfase_N"/>
</dbReference>
<dbReference type="FunFam" id="3.40.30.10:FF:000014">
    <property type="entry name" value="Tau class glutathione S-transferase"/>
    <property type="match status" value="2"/>
</dbReference>
<evidence type="ECO:0000256" key="6">
    <source>
        <dbReference type="ARBA" id="ARBA00025743"/>
    </source>
</evidence>
<dbReference type="InterPro" id="IPR004046">
    <property type="entry name" value="GST_C"/>
</dbReference>
<dbReference type="InterPro" id="IPR010987">
    <property type="entry name" value="Glutathione-S-Trfase_C-like"/>
</dbReference>
<dbReference type="EMBL" id="SMMG02000012">
    <property type="protein sequence ID" value="KAA3455051.1"/>
    <property type="molecule type" value="Genomic_DNA"/>
</dbReference>
<comment type="catalytic activity">
    <reaction evidence="7">
        <text>RX + glutathione = an S-substituted glutathione + a halide anion + H(+)</text>
        <dbReference type="Rhea" id="RHEA:16437"/>
        <dbReference type="ChEBI" id="CHEBI:15378"/>
        <dbReference type="ChEBI" id="CHEBI:16042"/>
        <dbReference type="ChEBI" id="CHEBI:17792"/>
        <dbReference type="ChEBI" id="CHEBI:57925"/>
        <dbReference type="ChEBI" id="CHEBI:90779"/>
        <dbReference type="EC" id="2.5.1.18"/>
    </reaction>
</comment>
<dbReference type="Pfam" id="PF02798">
    <property type="entry name" value="GST_N"/>
    <property type="match status" value="2"/>
</dbReference>
<dbReference type="PANTHER" id="PTHR11260:SF676">
    <property type="entry name" value="GLUTATHIONE S-TRANSFERASE U8"/>
    <property type="match status" value="1"/>
</dbReference>
<gene>
    <name evidence="10" type="ORF">EPI10_018120</name>
</gene>
<dbReference type="InterPro" id="IPR045073">
    <property type="entry name" value="Omega/Tau-like"/>
</dbReference>
<accession>A0A5B6UAM0</accession>
<dbReference type="SUPFAM" id="SSF52833">
    <property type="entry name" value="Thioredoxin-like"/>
    <property type="match status" value="2"/>
</dbReference>
<dbReference type="SFLD" id="SFLDS00019">
    <property type="entry name" value="Glutathione_Transferase_(cytos"/>
    <property type="match status" value="2"/>
</dbReference>
<reference evidence="10" key="1">
    <citation type="submission" date="2019-08" db="EMBL/GenBank/DDBJ databases">
        <authorList>
            <person name="Liu F."/>
        </authorList>
    </citation>
    <scope>NUCLEOTIDE SEQUENCE [LARGE SCALE GENOMIC DNA]</scope>
    <source>
        <strain evidence="10">PA1801</strain>
        <tissue evidence="10">Leaf</tissue>
    </source>
</reference>
<dbReference type="InterPro" id="IPR036249">
    <property type="entry name" value="Thioredoxin-like_sf"/>
</dbReference>
<feature type="domain" description="GST N-terminal" evidence="8">
    <location>
        <begin position="212"/>
        <end position="291"/>
    </location>
</feature>
<dbReference type="PROSITE" id="PS50405">
    <property type="entry name" value="GST_CTER"/>
    <property type="match status" value="2"/>
</dbReference>